<dbReference type="AlphaFoldDB" id="A0A6A5K801"/>
<evidence type="ECO:0000313" key="2">
    <source>
        <dbReference type="Proteomes" id="UP000800040"/>
    </source>
</evidence>
<proteinExistence type="predicted"/>
<sequence length="109" mass="12447">MLVGYALDVYRQLQNSEEVGFQSLNVSGRLDIGIAPDEKGFFVNELTRWYCAHQFADALEAPHDGIRRAYMRALPETLGARPRGGGVVVPRTLWKEGFERCGREYRTWI</sequence>
<dbReference type="EMBL" id="ML975339">
    <property type="protein sequence ID" value="KAF1832430.1"/>
    <property type="molecule type" value="Genomic_DNA"/>
</dbReference>
<reference evidence="1" key="1">
    <citation type="submission" date="2020-01" db="EMBL/GenBank/DDBJ databases">
        <authorList>
            <consortium name="DOE Joint Genome Institute"/>
            <person name="Haridas S."/>
            <person name="Albert R."/>
            <person name="Binder M."/>
            <person name="Bloem J."/>
            <person name="Labutti K."/>
            <person name="Salamov A."/>
            <person name="Andreopoulos B."/>
            <person name="Baker S.E."/>
            <person name="Barry K."/>
            <person name="Bills G."/>
            <person name="Bluhm B.H."/>
            <person name="Cannon C."/>
            <person name="Castanera R."/>
            <person name="Culley D.E."/>
            <person name="Daum C."/>
            <person name="Ezra D."/>
            <person name="Gonzalez J.B."/>
            <person name="Henrissat B."/>
            <person name="Kuo A."/>
            <person name="Liang C."/>
            <person name="Lipzen A."/>
            <person name="Lutzoni F."/>
            <person name="Magnuson J."/>
            <person name="Mondo S."/>
            <person name="Nolan M."/>
            <person name="Ohm R."/>
            <person name="Pangilinan J."/>
            <person name="Park H.-J."/>
            <person name="Ramirez L."/>
            <person name="Alfaro M."/>
            <person name="Sun H."/>
            <person name="Tritt A."/>
            <person name="Yoshinaga Y."/>
            <person name="Zwiers L.-H."/>
            <person name="Turgeon B.G."/>
            <person name="Goodwin S.B."/>
            <person name="Spatafora J.W."/>
            <person name="Crous P.W."/>
            <person name="Grigoriev I.V."/>
        </authorList>
    </citation>
    <scope>NUCLEOTIDE SEQUENCE</scope>
    <source>
        <strain evidence="1">P77</strain>
    </source>
</reference>
<organism evidence="1 2">
    <name type="scientific">Decorospora gaudefroyi</name>
    <dbReference type="NCBI Taxonomy" id="184978"/>
    <lineage>
        <taxon>Eukaryota</taxon>
        <taxon>Fungi</taxon>
        <taxon>Dikarya</taxon>
        <taxon>Ascomycota</taxon>
        <taxon>Pezizomycotina</taxon>
        <taxon>Dothideomycetes</taxon>
        <taxon>Pleosporomycetidae</taxon>
        <taxon>Pleosporales</taxon>
        <taxon>Pleosporineae</taxon>
        <taxon>Pleosporaceae</taxon>
        <taxon>Decorospora</taxon>
    </lineage>
</organism>
<dbReference type="Proteomes" id="UP000800040">
    <property type="component" value="Unassembled WGS sequence"/>
</dbReference>
<evidence type="ECO:0000313" key="1">
    <source>
        <dbReference type="EMBL" id="KAF1832430.1"/>
    </source>
</evidence>
<gene>
    <name evidence="1" type="ORF">BDW02DRAFT_571072</name>
</gene>
<name>A0A6A5K801_9PLEO</name>
<keyword evidence="2" id="KW-1185">Reference proteome</keyword>
<dbReference type="OrthoDB" id="4789692at2759"/>
<accession>A0A6A5K801</accession>
<protein>
    <submittedName>
        <fullName evidence="1">Uncharacterized protein</fullName>
    </submittedName>
</protein>